<dbReference type="Proteomes" id="UP000308197">
    <property type="component" value="Unassembled WGS sequence"/>
</dbReference>
<evidence type="ECO:0000313" key="4">
    <source>
        <dbReference type="Proteomes" id="UP000308197"/>
    </source>
</evidence>
<evidence type="ECO:0000313" key="3">
    <source>
        <dbReference type="EMBL" id="TFK79042.1"/>
    </source>
</evidence>
<keyword evidence="4" id="KW-1185">Reference proteome</keyword>
<feature type="non-terminal residue" evidence="3">
    <location>
        <position position="556"/>
    </location>
</feature>
<feature type="region of interest" description="Disordered" evidence="2">
    <location>
        <begin position="183"/>
        <end position="216"/>
    </location>
</feature>
<proteinExistence type="predicted"/>
<dbReference type="AlphaFoldDB" id="A0A5C3NPV4"/>
<dbReference type="EMBL" id="ML212195">
    <property type="protein sequence ID" value="TFK79042.1"/>
    <property type="molecule type" value="Genomic_DNA"/>
</dbReference>
<dbReference type="STRING" id="1314778.A0A5C3NPV4"/>
<accession>A0A5C3NPV4</accession>
<evidence type="ECO:0000256" key="2">
    <source>
        <dbReference type="SAM" id="MobiDB-lite"/>
    </source>
</evidence>
<dbReference type="InParanoid" id="A0A5C3NPV4"/>
<evidence type="ECO:0000256" key="1">
    <source>
        <dbReference type="SAM" id="Coils"/>
    </source>
</evidence>
<name>A0A5C3NPV4_9APHY</name>
<reference evidence="3 4" key="1">
    <citation type="journal article" date="2019" name="Nat. Ecol. Evol.">
        <title>Megaphylogeny resolves global patterns of mushroom evolution.</title>
        <authorList>
            <person name="Varga T."/>
            <person name="Krizsan K."/>
            <person name="Foldi C."/>
            <person name="Dima B."/>
            <person name="Sanchez-Garcia M."/>
            <person name="Sanchez-Ramirez S."/>
            <person name="Szollosi G.J."/>
            <person name="Szarkandi J.G."/>
            <person name="Papp V."/>
            <person name="Albert L."/>
            <person name="Andreopoulos W."/>
            <person name="Angelini C."/>
            <person name="Antonin V."/>
            <person name="Barry K.W."/>
            <person name="Bougher N.L."/>
            <person name="Buchanan P."/>
            <person name="Buyck B."/>
            <person name="Bense V."/>
            <person name="Catcheside P."/>
            <person name="Chovatia M."/>
            <person name="Cooper J."/>
            <person name="Damon W."/>
            <person name="Desjardin D."/>
            <person name="Finy P."/>
            <person name="Geml J."/>
            <person name="Haridas S."/>
            <person name="Hughes K."/>
            <person name="Justo A."/>
            <person name="Karasinski D."/>
            <person name="Kautmanova I."/>
            <person name="Kiss B."/>
            <person name="Kocsube S."/>
            <person name="Kotiranta H."/>
            <person name="LaButti K.M."/>
            <person name="Lechner B.E."/>
            <person name="Liimatainen K."/>
            <person name="Lipzen A."/>
            <person name="Lukacs Z."/>
            <person name="Mihaltcheva S."/>
            <person name="Morgado L.N."/>
            <person name="Niskanen T."/>
            <person name="Noordeloos M.E."/>
            <person name="Ohm R.A."/>
            <person name="Ortiz-Santana B."/>
            <person name="Ovrebo C."/>
            <person name="Racz N."/>
            <person name="Riley R."/>
            <person name="Savchenko A."/>
            <person name="Shiryaev A."/>
            <person name="Soop K."/>
            <person name="Spirin V."/>
            <person name="Szebenyi C."/>
            <person name="Tomsovsky M."/>
            <person name="Tulloss R.E."/>
            <person name="Uehling J."/>
            <person name="Grigoriev I.V."/>
            <person name="Vagvolgyi C."/>
            <person name="Papp T."/>
            <person name="Martin F.M."/>
            <person name="Miettinen O."/>
            <person name="Hibbett D.S."/>
            <person name="Nagy L.G."/>
        </authorList>
    </citation>
    <scope>NUCLEOTIDE SEQUENCE [LARGE SCALE GENOMIC DNA]</scope>
    <source>
        <strain evidence="3 4">HHB13444</strain>
    </source>
</reference>
<dbReference type="Gene3D" id="2.40.70.10">
    <property type="entry name" value="Acid Proteases"/>
    <property type="match status" value="1"/>
</dbReference>
<dbReference type="CDD" id="cd00303">
    <property type="entry name" value="retropepsin_like"/>
    <property type="match status" value="1"/>
</dbReference>
<protein>
    <submittedName>
        <fullName evidence="3">Uncharacterized protein</fullName>
    </submittedName>
</protein>
<dbReference type="InterPro" id="IPR021109">
    <property type="entry name" value="Peptidase_aspartic_dom_sf"/>
</dbReference>
<keyword evidence="1" id="KW-0175">Coiled coil</keyword>
<feature type="non-terminal residue" evidence="3">
    <location>
        <position position="1"/>
    </location>
</feature>
<sequence length="556" mass="61652">PTLGEGLLTPSAFNAWEHGCKQHFRKRAIKDADKVVEASDGFVNERVLDWYLTESARLENLSWENFVKEIRERFLPRGWAVTLRSSIFALRQGPDQRFEDFVLQAESINARLQGNAHRLSEDALRGVLGSNMDDHLTLACDTDAISSIASYSDWKIAVCAADAQRILVRKTARSAHAAAYKSTVTGPNKPATQSATSSANGAATKGTKPRVHPPKLKPEERKLLEDHQGCFSCRQFYVDHLARDCPSQPPDPATYKPLTTPMAVAAKSQKELRGKGKAVAAVVDDDLDVNDNAIAAIMSSPIAAMTGVLGTGSESDECVTPLYAPHTILTANLLSPNTDALLGRLLVDSGSHAVLIREDIVDRLQLPQRDLPEPFRLGNAWGTGIEESKKWVKLRIALSDFSWTSVTVRAIVVPHLCAPVLLGKPFLESNHLVEDYAARTLVHKSSGRNLLSPPSPKPPPHTTRIRRLHSDWNTVDCTSVAAAAVRERVEVLALLQQLEAENTAMKQEYLDRFPDDILHINNLPTDCYHRFVLKDANMVISRRQYDCPKKYRESWK</sequence>
<feature type="compositionally biased region" description="Polar residues" evidence="2">
    <location>
        <begin position="183"/>
        <end position="201"/>
    </location>
</feature>
<feature type="coiled-coil region" evidence="1">
    <location>
        <begin position="481"/>
        <end position="508"/>
    </location>
</feature>
<gene>
    <name evidence="3" type="ORF">K466DRAFT_446136</name>
</gene>
<organism evidence="3 4">
    <name type="scientific">Polyporus arcularius HHB13444</name>
    <dbReference type="NCBI Taxonomy" id="1314778"/>
    <lineage>
        <taxon>Eukaryota</taxon>
        <taxon>Fungi</taxon>
        <taxon>Dikarya</taxon>
        <taxon>Basidiomycota</taxon>
        <taxon>Agaricomycotina</taxon>
        <taxon>Agaricomycetes</taxon>
        <taxon>Polyporales</taxon>
        <taxon>Polyporaceae</taxon>
        <taxon>Polyporus</taxon>
    </lineage>
</organism>